<dbReference type="Proteomes" id="UP000320799">
    <property type="component" value="Segment"/>
</dbReference>
<proteinExistence type="predicted"/>
<reference evidence="1 2" key="1">
    <citation type="submission" date="2019-06" db="EMBL/GenBank/DDBJ databases">
        <authorList>
            <person name="Kincaid V.D."/>
            <person name="Fuller A."/>
            <person name="Hodges K."/>
            <person name="Bansal M."/>
            <person name="Essig J."/>
            <person name="Johnson A."/>
        </authorList>
    </citation>
    <scope>NUCLEOTIDE SEQUENCE [LARGE SCALE GENOMIC DNA]</scope>
</reference>
<dbReference type="GeneID" id="56136195"/>
<evidence type="ECO:0000313" key="2">
    <source>
        <dbReference type="Proteomes" id="UP000320799"/>
    </source>
</evidence>
<organism evidence="1 2">
    <name type="scientific">Achromobacter phage Motura</name>
    <dbReference type="NCBI Taxonomy" id="2591403"/>
    <lineage>
        <taxon>Viruses</taxon>
        <taxon>Duplodnaviria</taxon>
        <taxon>Heunggongvirae</taxon>
        <taxon>Uroviricota</taxon>
        <taxon>Caudoviricetes</taxon>
        <taxon>Moturavirus</taxon>
        <taxon>Moturavirus motura</taxon>
    </lineage>
</organism>
<dbReference type="EMBL" id="MN094788">
    <property type="protein sequence ID" value="QDH83394.1"/>
    <property type="molecule type" value="Genomic_DNA"/>
</dbReference>
<dbReference type="RefSeq" id="YP_009903919.1">
    <property type="nucleotide sequence ID" value="NC_049849.1"/>
</dbReference>
<keyword evidence="2" id="KW-1185">Reference proteome</keyword>
<accession>A0A514CSE7</accession>
<sequence length="135" mass="14988">MKLTKLQIIAAARLINEETDKTFQEREDLLHNVVLEETEDGGITMNGVALPNHASNYKFQRELLQLERKYSQADHVNFMTATAAATTVSELVHKYTLVSTNGDVVTSAKTHLQVTPTGVSLIVTLYSMTKPVTLK</sequence>
<protein>
    <submittedName>
        <fullName evidence="1">Uncharacterized protein</fullName>
    </submittedName>
</protein>
<name>A0A514CSE7_9CAUD</name>
<dbReference type="KEGG" id="vg:56136195"/>
<evidence type="ECO:0000313" key="1">
    <source>
        <dbReference type="EMBL" id="QDH83394.1"/>
    </source>
</evidence>